<keyword evidence="2" id="KW-1185">Reference proteome</keyword>
<reference evidence="2" key="1">
    <citation type="journal article" date="2019" name="Int. J. Syst. Evol. Microbiol.">
        <title>The Global Catalogue of Microorganisms (GCM) 10K type strain sequencing project: providing services to taxonomists for standard genome sequencing and annotation.</title>
        <authorList>
            <consortium name="The Broad Institute Genomics Platform"/>
            <consortium name="The Broad Institute Genome Sequencing Center for Infectious Disease"/>
            <person name="Wu L."/>
            <person name="Ma J."/>
        </authorList>
    </citation>
    <scope>NUCLEOTIDE SEQUENCE [LARGE SCALE GENOMIC DNA]</scope>
    <source>
        <strain evidence="2">KCTC 12848</strain>
    </source>
</reference>
<evidence type="ECO:0000313" key="1">
    <source>
        <dbReference type="EMBL" id="MFC5056215.1"/>
    </source>
</evidence>
<dbReference type="EMBL" id="JBHSJB010000018">
    <property type="protein sequence ID" value="MFC5056215.1"/>
    <property type="molecule type" value="Genomic_DNA"/>
</dbReference>
<comment type="caution">
    <text evidence="1">The sequence shown here is derived from an EMBL/GenBank/DDBJ whole genome shotgun (WGS) entry which is preliminary data.</text>
</comment>
<accession>A0ABV9Y3V0</accession>
<evidence type="ECO:0000313" key="2">
    <source>
        <dbReference type="Proteomes" id="UP001595833"/>
    </source>
</evidence>
<proteinExistence type="predicted"/>
<sequence length="72" mass="7750">MARSAAPAGLRASGKSTSFARHLAPTHLHVSKDHRPNGRRWEAREEGFDELHVVTFDGTGGFTVTPPDVTGP</sequence>
<name>A0ABV9Y3V0_9PSEU</name>
<protein>
    <submittedName>
        <fullName evidence="1">Uncharacterized protein</fullName>
    </submittedName>
</protein>
<organism evidence="1 2">
    <name type="scientific">Saccharothrix xinjiangensis</name>
    <dbReference type="NCBI Taxonomy" id="204798"/>
    <lineage>
        <taxon>Bacteria</taxon>
        <taxon>Bacillati</taxon>
        <taxon>Actinomycetota</taxon>
        <taxon>Actinomycetes</taxon>
        <taxon>Pseudonocardiales</taxon>
        <taxon>Pseudonocardiaceae</taxon>
        <taxon>Saccharothrix</taxon>
    </lineage>
</organism>
<gene>
    <name evidence="1" type="ORF">ACFPFM_20960</name>
</gene>
<dbReference type="RefSeq" id="WP_344040739.1">
    <property type="nucleotide sequence ID" value="NZ_BAAAKE010000024.1"/>
</dbReference>
<dbReference type="Proteomes" id="UP001595833">
    <property type="component" value="Unassembled WGS sequence"/>
</dbReference>